<keyword evidence="2" id="KW-1185">Reference proteome</keyword>
<organism evidence="1 2">
    <name type="scientific">Prunus dulcis</name>
    <name type="common">Almond</name>
    <name type="synonym">Amygdalus dulcis</name>
    <dbReference type="NCBI Taxonomy" id="3755"/>
    <lineage>
        <taxon>Eukaryota</taxon>
        <taxon>Viridiplantae</taxon>
        <taxon>Streptophyta</taxon>
        <taxon>Embryophyta</taxon>
        <taxon>Tracheophyta</taxon>
        <taxon>Spermatophyta</taxon>
        <taxon>Magnoliopsida</taxon>
        <taxon>eudicotyledons</taxon>
        <taxon>Gunneridae</taxon>
        <taxon>Pentapetalae</taxon>
        <taxon>rosids</taxon>
        <taxon>fabids</taxon>
        <taxon>Rosales</taxon>
        <taxon>Rosaceae</taxon>
        <taxon>Amygdaloideae</taxon>
        <taxon>Amygdaleae</taxon>
        <taxon>Prunus</taxon>
    </lineage>
</organism>
<dbReference type="AlphaFoldDB" id="A0AAD4VEJ2"/>
<proteinExistence type="predicted"/>
<dbReference type="EMBL" id="JAJFAZ020000006">
    <property type="protein sequence ID" value="KAI5323585.1"/>
    <property type="molecule type" value="Genomic_DNA"/>
</dbReference>
<sequence length="88" mass="9821">MSIEPTSFTQASQSTHWRAAMNDEYDALMRNQTWSLVPATSCVNIVGASGSSKLNGKQMARLTDIRLALLPRDSIKKKVLIMKKNLVR</sequence>
<gene>
    <name evidence="1" type="ORF">L3X38_032657</name>
</gene>
<evidence type="ECO:0000313" key="1">
    <source>
        <dbReference type="EMBL" id="KAI5323585.1"/>
    </source>
</evidence>
<name>A0AAD4VEJ2_PRUDU</name>
<accession>A0AAD4VEJ2</accession>
<comment type="caution">
    <text evidence="1">The sequence shown here is derived from an EMBL/GenBank/DDBJ whole genome shotgun (WGS) entry which is preliminary data.</text>
</comment>
<dbReference type="Proteomes" id="UP001054821">
    <property type="component" value="Chromosome 6"/>
</dbReference>
<protein>
    <submittedName>
        <fullName evidence="1">Uncharacterized protein</fullName>
    </submittedName>
</protein>
<evidence type="ECO:0000313" key="2">
    <source>
        <dbReference type="Proteomes" id="UP001054821"/>
    </source>
</evidence>
<reference evidence="1 2" key="1">
    <citation type="journal article" date="2022" name="G3 (Bethesda)">
        <title>Whole-genome sequence and methylome profiling of the almond [Prunus dulcis (Mill.) D.A. Webb] cultivar 'Nonpareil'.</title>
        <authorList>
            <person name="D'Amico-Willman K.M."/>
            <person name="Ouma W.Z."/>
            <person name="Meulia T."/>
            <person name="Sideli G.M."/>
            <person name="Gradziel T.M."/>
            <person name="Fresnedo-Ramirez J."/>
        </authorList>
    </citation>
    <scope>NUCLEOTIDE SEQUENCE [LARGE SCALE GENOMIC DNA]</scope>
    <source>
        <strain evidence="1">Clone GOH B32 T37-40</strain>
    </source>
</reference>